<proteinExistence type="predicted"/>
<dbReference type="Proteomes" id="UP000054630">
    <property type="component" value="Unassembled WGS sequence"/>
</dbReference>
<evidence type="ECO:0000256" key="1">
    <source>
        <dbReference type="SAM" id="MobiDB-lite"/>
    </source>
</evidence>
<dbReference type="EMBL" id="JYDL01000038">
    <property type="protein sequence ID" value="KRX21647.1"/>
    <property type="molecule type" value="Genomic_DNA"/>
</dbReference>
<organism evidence="2 3">
    <name type="scientific">Trichinella nelsoni</name>
    <dbReference type="NCBI Taxonomy" id="6336"/>
    <lineage>
        <taxon>Eukaryota</taxon>
        <taxon>Metazoa</taxon>
        <taxon>Ecdysozoa</taxon>
        <taxon>Nematoda</taxon>
        <taxon>Enoplea</taxon>
        <taxon>Dorylaimia</taxon>
        <taxon>Trichinellida</taxon>
        <taxon>Trichinellidae</taxon>
        <taxon>Trichinella</taxon>
    </lineage>
</organism>
<gene>
    <name evidence="2" type="ORF">T07_8380</name>
</gene>
<dbReference type="OrthoDB" id="5914352at2759"/>
<sequence>MVSKNEVFFLYVLKGRKHDAFTTSGMNTKKPNKRMVQFRNDKGLWLIFTNVQLNSENILREVGFHKLTHLVQSFPRLFSVPESSAEHAVLNLHNGDVHTFYVQNEIVGVHLINGGHDRKKRKAPDFDHLGRAPHSREQSSGEGHFFGSTGTLQTAFQYPGFSFFAHQSFQIRIVRFNKQAGPVEVFFKVQTVRICLSVVSACFNEETVSLVVQQFVNDHRLLLLRIVNSNDQWAVSSNVCGCGRLGADLGYRNRQ</sequence>
<feature type="compositionally biased region" description="Basic and acidic residues" evidence="1">
    <location>
        <begin position="123"/>
        <end position="139"/>
    </location>
</feature>
<keyword evidence="3" id="KW-1185">Reference proteome</keyword>
<evidence type="ECO:0000313" key="2">
    <source>
        <dbReference type="EMBL" id="KRX21647.1"/>
    </source>
</evidence>
<reference evidence="2 3" key="1">
    <citation type="submission" date="2015-01" db="EMBL/GenBank/DDBJ databases">
        <title>Evolution of Trichinella species and genotypes.</title>
        <authorList>
            <person name="Korhonen P.K."/>
            <person name="Edoardo P."/>
            <person name="Giuseppe L.R."/>
            <person name="Gasser R.B."/>
        </authorList>
    </citation>
    <scope>NUCLEOTIDE SEQUENCE [LARGE SCALE GENOMIC DNA]</scope>
    <source>
        <strain evidence="2">ISS37</strain>
    </source>
</reference>
<protein>
    <submittedName>
        <fullName evidence="2">Uncharacterized protein</fullName>
    </submittedName>
</protein>
<feature type="region of interest" description="Disordered" evidence="1">
    <location>
        <begin position="116"/>
        <end position="142"/>
    </location>
</feature>
<comment type="caution">
    <text evidence="2">The sequence shown here is derived from an EMBL/GenBank/DDBJ whole genome shotgun (WGS) entry which is preliminary data.</text>
</comment>
<name>A0A0V0S4R2_9BILA</name>
<evidence type="ECO:0000313" key="3">
    <source>
        <dbReference type="Proteomes" id="UP000054630"/>
    </source>
</evidence>
<dbReference type="AlphaFoldDB" id="A0A0V0S4R2"/>
<accession>A0A0V0S4R2</accession>